<dbReference type="EMBL" id="JAEPRJ010000001">
    <property type="protein sequence ID" value="MBK5897152.1"/>
    <property type="molecule type" value="Genomic_DNA"/>
</dbReference>
<dbReference type="InterPro" id="IPR013783">
    <property type="entry name" value="Ig-like_fold"/>
</dbReference>
<evidence type="ECO:0000256" key="4">
    <source>
        <dbReference type="ARBA" id="ARBA00023088"/>
    </source>
</evidence>
<comment type="caution">
    <text evidence="8">The sequence shown here is derived from an EMBL/GenBank/DDBJ whole genome shotgun (WGS) entry which is preliminary data.</text>
</comment>
<evidence type="ECO:0000313" key="8">
    <source>
        <dbReference type="EMBL" id="MBK5897152.1"/>
    </source>
</evidence>
<keyword evidence="6" id="KW-0812">Transmembrane</keyword>
<evidence type="ECO:0000313" key="9">
    <source>
        <dbReference type="Proteomes" id="UP000604730"/>
    </source>
</evidence>
<dbReference type="InterPro" id="IPR008966">
    <property type="entry name" value="Adhesion_dom_sf"/>
</dbReference>
<evidence type="ECO:0000256" key="2">
    <source>
        <dbReference type="ARBA" id="ARBA00022525"/>
    </source>
</evidence>
<dbReference type="InterPro" id="IPR019931">
    <property type="entry name" value="LPXTG_anchor"/>
</dbReference>
<keyword evidence="1" id="KW-0134">Cell wall</keyword>
<dbReference type="PRINTS" id="PR01217">
    <property type="entry name" value="PRICHEXTENSN"/>
</dbReference>
<keyword evidence="9" id="KW-1185">Reference proteome</keyword>
<sequence length="1359" mass="149725">MWKKHGSALLGLILTIALFITGIKLPEYVAAAGSDKTSLVAGKDSTTFVLSQKDSWGSYYPITDTTKIDTNKEIKVEMSFEAIFNDTLQPDERINKGDYVQFDLGDRLKFAGADEASASLTLPITDTESKLKICDAVFTKDSATGHITVKFDFSNSDDAVFEMKSGKVGASVSVMPDVTKLDWEKNSEKTIKLFGKDYEVGYIEGELIVKKTGKLDPKNHKVDWTIEIERHVKGMPDKQLSLEGYRVRDLPSTETVDGVKYGDFIRGTYKINDRLVEESNKYEEGKLHIYDNGSADYEYTITAGDLDASNVGKAVVTLSTVANFGINQYGSINTTESNRAQVSKPYGSGESADVWASVNLEKFGIKEGKIDDSGKKIIWTVEFNKPPYELGTVKISDEFTPDRTGRIEQKFLNAKYQRWNEADKTWGAVSTLTAISNTGNNYTFSIDNVNEKIKVTFETEIEPDSVRADFDNDAYVWWNDKEEYKVKLSGSVSTTLPGGQTYGDIKKSAKNHSFWFSFVGFEPEWTISADSKVVPVGTGDYYMYDVLIFDENVTINKKTVNEGNGFSLKKVGAPSVTSLAGNVSLAKIMPDSGTHQKLVDINDPLKTKTDGITNAVYEIVKDGKTVGHVLEVKLVPGVNNQATFKSRIMDRSALVNENTYNGSRVANRVVLAKNGKTLLTKDAEYNYLSRILAKSTLSKDAAKKLQKDYDAVAANADIYDDKGHSPYYGYKGAAKNNSETAYDRETKSVYFWISVNAADIKDVDGDIGKFVLKDTLPYEFQLAPIKKDAANPANDKYFLVYRGTSADKYPGTNDTLTSLVSTNVVKAVSGALTDAELTQEGISGEVVENYPKIKNQLNITFDKLNGPYVVLVKAELRNDIPQYTNKIATAYNNVSLTLDKYTANRRAAFDYDGRFLTKGIDGDKVNISDNGYIKWNLNYIPYKVYNDNNATKLRIEDKLNGNLVLRKEKGTGNLVFEGDNYKIWKGEIDKDGKFVNPVEITEGLDKIFTYDTTAEKLVINIPDNDSVYKISYITDFADNAKPGDKLSNEAALIETSKQIGSTVTVNHKIDGTAWGSLTKRTYERLQIVKTDENGEKLAGAKFTLTRLANGANPKKVIGTFDSTTNSAIVIEKLTPGEYELTEDKTPDGYDSNGIVYKIKVTQLESGFKVEFSDEAAKYDGKAKLSENELTIINKKKPVTPPTPVVPPTPVNPTPVVPPTPVNPTPVVPPTPDNPTPLIPVTPTPENPTPVIPITPTPTPTTPITPATPSTITPTPNSPKTPDGVVVDEDKTPQGKVVKPNKPKGKNNQIVDDDDTPLDGNKAKKNLPKTGGTSTVWYYVAGIGLVFVAGLVFKRRKEEK</sequence>
<feature type="transmembrane region" description="Helical" evidence="6">
    <location>
        <begin position="1335"/>
        <end position="1352"/>
    </location>
</feature>
<dbReference type="PROSITE" id="PS50847">
    <property type="entry name" value="GRAM_POS_ANCHORING"/>
    <property type="match status" value="1"/>
</dbReference>
<dbReference type="Gene3D" id="2.60.40.740">
    <property type="match status" value="1"/>
</dbReference>
<accession>A0ABS1IZ82</accession>
<keyword evidence="6" id="KW-0472">Membrane</keyword>
<keyword evidence="2" id="KW-0964">Secreted</keyword>
<dbReference type="Proteomes" id="UP000604730">
    <property type="component" value="Unassembled WGS sequence"/>
</dbReference>
<dbReference type="Pfam" id="PF00746">
    <property type="entry name" value="Gram_pos_anchor"/>
    <property type="match status" value="1"/>
</dbReference>
<dbReference type="NCBIfam" id="TIGR01167">
    <property type="entry name" value="LPXTG_anchor"/>
    <property type="match status" value="1"/>
</dbReference>
<feature type="domain" description="Gram-positive cocci surface proteins LPxTG" evidence="7">
    <location>
        <begin position="1326"/>
        <end position="1359"/>
    </location>
</feature>
<dbReference type="SUPFAM" id="SSF49401">
    <property type="entry name" value="Bacterial adhesins"/>
    <property type="match status" value="1"/>
</dbReference>
<evidence type="ECO:0000256" key="6">
    <source>
        <dbReference type="SAM" id="Phobius"/>
    </source>
</evidence>
<keyword evidence="4" id="KW-0572">Peptidoglycan-anchor</keyword>
<dbReference type="InterPro" id="IPR041033">
    <property type="entry name" value="SpaA_PFL_dom_1"/>
</dbReference>
<name>A0ABS1IZ82_9FIRM</name>
<feature type="compositionally biased region" description="Low complexity" evidence="5">
    <location>
        <begin position="1263"/>
        <end position="1281"/>
    </location>
</feature>
<evidence type="ECO:0000259" key="7">
    <source>
        <dbReference type="PROSITE" id="PS50847"/>
    </source>
</evidence>
<feature type="region of interest" description="Disordered" evidence="5">
    <location>
        <begin position="1255"/>
        <end position="1330"/>
    </location>
</feature>
<evidence type="ECO:0000256" key="3">
    <source>
        <dbReference type="ARBA" id="ARBA00022729"/>
    </source>
</evidence>
<keyword evidence="6" id="KW-1133">Transmembrane helix</keyword>
<reference evidence="8 9" key="1">
    <citation type="submission" date="2021-01" db="EMBL/GenBank/DDBJ databases">
        <title>Isolation and description of Catonella massiliensis sp. nov., a novel Catonella species, isolated from a stable periodontitis subject.</title>
        <authorList>
            <person name="Antezack A."/>
            <person name="Boxberger M."/>
            <person name="La Scola B."/>
            <person name="Monnet-Corti V."/>
        </authorList>
    </citation>
    <scope>NUCLEOTIDE SEQUENCE [LARGE SCALE GENOMIC DNA]</scope>
    <source>
        <strain evidence="8 9">Marseille-Q4567</strain>
    </source>
</reference>
<evidence type="ECO:0000256" key="1">
    <source>
        <dbReference type="ARBA" id="ARBA00022512"/>
    </source>
</evidence>
<gene>
    <name evidence="8" type="ORF">JJN12_05035</name>
</gene>
<proteinExistence type="predicted"/>
<dbReference type="RefSeq" id="WP_208428657.1">
    <property type="nucleotide sequence ID" value="NZ_JAEPRJ010000001.1"/>
</dbReference>
<organism evidence="8 9">
    <name type="scientific">Catonella massiliensis</name>
    <dbReference type="NCBI Taxonomy" id="2799636"/>
    <lineage>
        <taxon>Bacteria</taxon>
        <taxon>Bacillati</taxon>
        <taxon>Bacillota</taxon>
        <taxon>Clostridia</taxon>
        <taxon>Lachnospirales</taxon>
        <taxon>Lachnospiraceae</taxon>
        <taxon>Catonella</taxon>
    </lineage>
</organism>
<evidence type="ECO:0000256" key="5">
    <source>
        <dbReference type="SAM" id="MobiDB-lite"/>
    </source>
</evidence>
<dbReference type="Pfam" id="PF17802">
    <property type="entry name" value="SpaA"/>
    <property type="match status" value="1"/>
</dbReference>
<keyword evidence="3" id="KW-0732">Signal</keyword>
<protein>
    <submittedName>
        <fullName evidence="8">LPXTG cell wall anchor domain-containing protein</fullName>
    </submittedName>
</protein>
<dbReference type="Gene3D" id="2.60.40.10">
    <property type="entry name" value="Immunoglobulins"/>
    <property type="match status" value="1"/>
</dbReference>